<keyword evidence="2" id="KW-1185">Reference proteome</keyword>
<evidence type="ECO:0000313" key="2">
    <source>
        <dbReference type="Proteomes" id="UP000606008"/>
    </source>
</evidence>
<organism evidence="1 2">
    <name type="scientific">Fibrivirga algicola</name>
    <dbReference type="NCBI Taxonomy" id="2950420"/>
    <lineage>
        <taxon>Bacteria</taxon>
        <taxon>Pseudomonadati</taxon>
        <taxon>Bacteroidota</taxon>
        <taxon>Cytophagia</taxon>
        <taxon>Cytophagales</taxon>
        <taxon>Spirosomataceae</taxon>
        <taxon>Fibrivirga</taxon>
    </lineage>
</organism>
<comment type="caution">
    <text evidence="1">The sequence shown here is derived from an EMBL/GenBank/DDBJ whole genome shotgun (WGS) entry which is preliminary data.</text>
</comment>
<dbReference type="RefSeq" id="WP_166693919.1">
    <property type="nucleotide sequence ID" value="NZ_WAEL01000011.1"/>
</dbReference>
<dbReference type="Proteomes" id="UP000606008">
    <property type="component" value="Unassembled WGS sequence"/>
</dbReference>
<name>A0ABX0QS77_9BACT</name>
<reference evidence="2" key="1">
    <citation type="submission" date="2019-09" db="EMBL/GenBank/DDBJ databases">
        <authorList>
            <person name="Jung D.-H."/>
        </authorList>
    </citation>
    <scope>NUCLEOTIDE SEQUENCE [LARGE SCALE GENOMIC DNA]</scope>
    <source>
        <strain evidence="2">JA-25</strain>
    </source>
</reference>
<sequence length="78" mass="9136">MAFAFPRLSSAPERFTEFFHDVIISLHENIRDLQGKKVYAEPNEQDYLSGRLFSYREVLEIMKFSARDHGLDENELGL</sequence>
<gene>
    <name evidence="1" type="ORF">F7231_24730</name>
</gene>
<evidence type="ECO:0000313" key="1">
    <source>
        <dbReference type="EMBL" id="NID13398.1"/>
    </source>
</evidence>
<dbReference type="EMBL" id="WAEL01000011">
    <property type="protein sequence ID" value="NID13398.1"/>
    <property type="molecule type" value="Genomic_DNA"/>
</dbReference>
<proteinExistence type="predicted"/>
<accession>A0ABX0QS77</accession>
<protein>
    <submittedName>
        <fullName evidence="1">Uncharacterized protein</fullName>
    </submittedName>
</protein>
<reference evidence="2" key="2">
    <citation type="submission" date="2023-07" db="EMBL/GenBank/DDBJ databases">
        <authorList>
            <person name="Jung D.-H."/>
        </authorList>
    </citation>
    <scope>NUCLEOTIDE SEQUENCE [LARGE SCALE GENOMIC DNA]</scope>
    <source>
        <strain evidence="2">JA-25</strain>
    </source>
</reference>